<dbReference type="InterPro" id="IPR022773">
    <property type="entry name" value="Siva"/>
</dbReference>
<accession>A0A8J5ZWQ5</accession>
<proteinExistence type="predicted"/>
<reference evidence="1" key="1">
    <citation type="journal article" date="2021" name="Evol. Appl.">
        <title>The genome of the Pyrenean desman and the effects of bottlenecks and inbreeding on the genomic landscape of an endangered species.</title>
        <authorList>
            <person name="Escoda L."/>
            <person name="Castresana J."/>
        </authorList>
    </citation>
    <scope>NUCLEOTIDE SEQUENCE</scope>
    <source>
        <strain evidence="1">IBE-C5619</strain>
    </source>
</reference>
<comment type="caution">
    <text evidence="1">The sequence shown here is derived from an EMBL/GenBank/DDBJ whole genome shotgun (WGS) entry which is preliminary data.</text>
</comment>
<evidence type="ECO:0000313" key="2">
    <source>
        <dbReference type="Proteomes" id="UP000700334"/>
    </source>
</evidence>
<name>A0A8J5ZWQ5_GALPY</name>
<dbReference type="Pfam" id="PF05458">
    <property type="entry name" value="Siva"/>
    <property type="match status" value="1"/>
</dbReference>
<protein>
    <submittedName>
        <fullName evidence="1">Uncharacterized protein</fullName>
    </submittedName>
</protein>
<evidence type="ECO:0000313" key="1">
    <source>
        <dbReference type="EMBL" id="KAG8508107.1"/>
    </source>
</evidence>
<keyword evidence="2" id="KW-1185">Reference proteome</keyword>
<dbReference type="EMBL" id="JAGFMF010012069">
    <property type="protein sequence ID" value="KAG8508107.1"/>
    <property type="molecule type" value="Genomic_DNA"/>
</dbReference>
<dbReference type="AlphaFoldDB" id="A0A8J5ZWQ5"/>
<gene>
    <name evidence="1" type="ORF">J0S82_001609</name>
</gene>
<dbReference type="Proteomes" id="UP000700334">
    <property type="component" value="Unassembled WGS sequence"/>
</dbReference>
<sequence length="95" mass="10757">MPKQGCHSMDAGWLQLKVQVGMRELDHAIGINSYSQETLRRPAPFLQAQGYMNQVWPLLTCQSPQSLAQWGPLLPSWAKADKIRWLIDQKLSPGL</sequence>
<organism evidence="1 2">
    <name type="scientific">Galemys pyrenaicus</name>
    <name type="common">Iberian desman</name>
    <name type="synonym">Pyrenean desman</name>
    <dbReference type="NCBI Taxonomy" id="202257"/>
    <lineage>
        <taxon>Eukaryota</taxon>
        <taxon>Metazoa</taxon>
        <taxon>Chordata</taxon>
        <taxon>Craniata</taxon>
        <taxon>Vertebrata</taxon>
        <taxon>Euteleostomi</taxon>
        <taxon>Mammalia</taxon>
        <taxon>Eutheria</taxon>
        <taxon>Laurasiatheria</taxon>
        <taxon>Eulipotyphla</taxon>
        <taxon>Talpidae</taxon>
        <taxon>Galemys</taxon>
    </lineage>
</organism>